<name>A0ABV1B4V5_9FIRM</name>
<evidence type="ECO:0000313" key="2">
    <source>
        <dbReference type="EMBL" id="MEQ2364773.1"/>
    </source>
</evidence>
<accession>A0ABV1B4V5</accession>
<keyword evidence="3" id="KW-1185">Reference proteome</keyword>
<feature type="region of interest" description="Disordered" evidence="1">
    <location>
        <begin position="1"/>
        <end position="20"/>
    </location>
</feature>
<reference evidence="2 3" key="1">
    <citation type="submission" date="2024-03" db="EMBL/GenBank/DDBJ databases">
        <title>Human intestinal bacterial collection.</title>
        <authorList>
            <person name="Pauvert C."/>
            <person name="Hitch T.C.A."/>
            <person name="Clavel T."/>
        </authorList>
    </citation>
    <scope>NUCLEOTIDE SEQUENCE [LARGE SCALE GENOMIC DNA]</scope>
    <source>
        <strain evidence="2 3">CLA-AA-H190</strain>
    </source>
</reference>
<comment type="caution">
    <text evidence="2">The sequence shown here is derived from an EMBL/GenBank/DDBJ whole genome shotgun (WGS) entry which is preliminary data.</text>
</comment>
<evidence type="ECO:0000313" key="3">
    <source>
        <dbReference type="Proteomes" id="UP001469749"/>
    </source>
</evidence>
<dbReference type="Proteomes" id="UP001469749">
    <property type="component" value="Unassembled WGS sequence"/>
</dbReference>
<evidence type="ECO:0000256" key="1">
    <source>
        <dbReference type="SAM" id="MobiDB-lite"/>
    </source>
</evidence>
<sequence>MEEKNAAIQLHRQRVGEEEQRDRRPIGAACFAALFMLDCGECFHGSRIYVSVSNLSRR</sequence>
<protein>
    <submittedName>
        <fullName evidence="2">Uncharacterized protein</fullName>
    </submittedName>
</protein>
<gene>
    <name evidence="2" type="ORF">WMO25_06630</name>
</gene>
<dbReference type="EMBL" id="JBBMEK010000060">
    <property type="protein sequence ID" value="MEQ2364773.1"/>
    <property type="molecule type" value="Genomic_DNA"/>
</dbReference>
<organism evidence="2 3">
    <name type="scientific">Coprococcus intestinihominis</name>
    <dbReference type="NCBI Taxonomy" id="3133154"/>
    <lineage>
        <taxon>Bacteria</taxon>
        <taxon>Bacillati</taxon>
        <taxon>Bacillota</taxon>
        <taxon>Clostridia</taxon>
        <taxon>Lachnospirales</taxon>
        <taxon>Lachnospiraceae</taxon>
        <taxon>Coprococcus</taxon>
    </lineage>
</organism>
<proteinExistence type="predicted"/>